<sequence>MTVQGDPEELVSFVADRGEGTISVRDELEEQQLDLIVPDHDGLEPASTDLFLFPVDDAVGVTTGRFTVGPHSMVHVRDEYGEHLGGLTSNPREFEGGTYHLEIEGTPKVYVRVSGGRFTAAYRSANLDYAPIDVTFESPTRIEIGARSVHTRPETTVTVPDEPGALLEAVPFLASSVKEFSPERSWPTLRGHPPAIERGDRLHVPKSLSKPDTGVSIEVPPTYADVYRVAPLAFYLGADLVAGDEPALHLDNGHVEPLETPRRSVEERLDELLGRCLLLDSLARIGGYYSMPRHEYDELAPELPFYPPNLYDVSLPEQLLEYLEVEADVLAPYRPQWPYLPTLRPDPTDAELLPSLLDSLVPIRVGDVDGAVSVASAGRRDLPPPSPATTAERVPDGAVRLLPDAFETALDRAIPEPSDARFAVVVADEDRAERLREYVANARQSRLRAATVDVVVNRGAGTVAPLLDDDPDFLYYEPAADRDRSDTGDAVGDSRLLGNLLDSARSGDQCPPVVAVGAPMEPADETALVGRGAVAGLALDAPPSVAELGRFASLLAVGGSVERGAALAELTPSYRFFGKPTHVLVRREHGFIHAEIDARSMAPDEHEIVRWAPVVETVPIGSVTRILNEDPEDVFHLVGTSAVQADVHSTDDVLALLADDDYVMSLNGDPYHGERRATRDLVRDSARRTLEKARDR</sequence>
<dbReference type="KEGG" id="halg:HUG10_10875"/>
<gene>
    <name evidence="1" type="ORF">HUG10_10875</name>
</gene>
<evidence type="ECO:0000313" key="1">
    <source>
        <dbReference type="EMBL" id="QLG28026.1"/>
    </source>
</evidence>
<name>A0A7D5GC57_9EURY</name>
<reference evidence="1 2" key="1">
    <citation type="submission" date="2020-07" db="EMBL/GenBank/DDBJ databases">
        <title>Gai3-2, isolated from salt lake.</title>
        <authorList>
            <person name="Cui H."/>
            <person name="Shi X."/>
        </authorList>
    </citation>
    <scope>NUCLEOTIDE SEQUENCE [LARGE SCALE GENOMIC DNA]</scope>
    <source>
        <strain evidence="1 2">Gai3-2</strain>
    </source>
</reference>
<dbReference type="GeneID" id="56029342"/>
<dbReference type="EMBL" id="CP058529">
    <property type="protein sequence ID" value="QLG28026.1"/>
    <property type="molecule type" value="Genomic_DNA"/>
</dbReference>
<proteinExistence type="predicted"/>
<keyword evidence="2" id="KW-1185">Reference proteome</keyword>
<dbReference type="AlphaFoldDB" id="A0A7D5GC57"/>
<dbReference type="RefSeq" id="WP_179169601.1">
    <property type="nucleotide sequence ID" value="NZ_CP058529.1"/>
</dbReference>
<organism evidence="1 2">
    <name type="scientific">Halorarum halophilum</name>
    <dbReference type="NCBI Taxonomy" id="2743090"/>
    <lineage>
        <taxon>Archaea</taxon>
        <taxon>Methanobacteriati</taxon>
        <taxon>Methanobacteriota</taxon>
        <taxon>Stenosarchaea group</taxon>
        <taxon>Halobacteria</taxon>
        <taxon>Halobacteriales</taxon>
        <taxon>Haloferacaceae</taxon>
        <taxon>Halorarum</taxon>
    </lineage>
</organism>
<dbReference type="Proteomes" id="UP000509750">
    <property type="component" value="Chromosome"/>
</dbReference>
<evidence type="ECO:0000313" key="2">
    <source>
        <dbReference type="Proteomes" id="UP000509750"/>
    </source>
</evidence>
<accession>A0A7D5GC57</accession>
<protein>
    <submittedName>
        <fullName evidence="1">Uncharacterized protein</fullName>
    </submittedName>
</protein>
<dbReference type="OrthoDB" id="269729at2157"/>